<keyword evidence="3" id="KW-1185">Reference proteome</keyword>
<proteinExistence type="predicted"/>
<dbReference type="Proteomes" id="UP001144205">
    <property type="component" value="Unassembled WGS sequence"/>
</dbReference>
<accession>A0ABQ5LSE9</accession>
<evidence type="ECO:0008006" key="4">
    <source>
        <dbReference type="Google" id="ProtNLM"/>
    </source>
</evidence>
<dbReference type="RefSeq" id="WP_281840930.1">
    <property type="nucleotide sequence ID" value="NZ_BROH01000001.1"/>
</dbReference>
<keyword evidence="1" id="KW-0732">Signal</keyword>
<feature type="chain" id="PRO_5046573675" description="Lipoprotein" evidence="1">
    <location>
        <begin position="23"/>
        <end position="102"/>
    </location>
</feature>
<dbReference type="PROSITE" id="PS51257">
    <property type="entry name" value="PROKAR_LIPOPROTEIN"/>
    <property type="match status" value="1"/>
</dbReference>
<gene>
    <name evidence="2" type="ORF">STA1M1_08610</name>
</gene>
<sequence length="102" mass="11071">MLRTRLAALAVPVLLASCGVSVDNLQPVVSQFNGDSVSIQLNGNVFEFLAAEDKQVALNKADAEAARICAKGPKKKAEFASFRNVPTGQYSYVIERLYLCLH</sequence>
<feature type="signal peptide" evidence="1">
    <location>
        <begin position="1"/>
        <end position="22"/>
    </location>
</feature>
<evidence type="ECO:0000313" key="3">
    <source>
        <dbReference type="Proteomes" id="UP001144205"/>
    </source>
</evidence>
<evidence type="ECO:0000313" key="2">
    <source>
        <dbReference type="EMBL" id="GKY86992.1"/>
    </source>
</evidence>
<evidence type="ECO:0000256" key="1">
    <source>
        <dbReference type="SAM" id="SignalP"/>
    </source>
</evidence>
<organism evidence="2 3">
    <name type="scientific">Sinisalibacter aestuarii</name>
    <dbReference type="NCBI Taxonomy" id="2949426"/>
    <lineage>
        <taxon>Bacteria</taxon>
        <taxon>Pseudomonadati</taxon>
        <taxon>Pseudomonadota</taxon>
        <taxon>Alphaproteobacteria</taxon>
        <taxon>Rhodobacterales</taxon>
        <taxon>Roseobacteraceae</taxon>
        <taxon>Sinisalibacter</taxon>
    </lineage>
</organism>
<comment type="caution">
    <text evidence="2">The sequence shown here is derived from an EMBL/GenBank/DDBJ whole genome shotgun (WGS) entry which is preliminary data.</text>
</comment>
<dbReference type="EMBL" id="BROH01000001">
    <property type="protein sequence ID" value="GKY86992.1"/>
    <property type="molecule type" value="Genomic_DNA"/>
</dbReference>
<reference evidence="2" key="1">
    <citation type="journal article" date="2023" name="Int. J. Syst. Evol. Microbiol.">
        <title>Sinisalibacter aestuarii sp. nov., isolated from estuarine sediment of the Arakawa River.</title>
        <authorList>
            <person name="Arafat S.T."/>
            <person name="Hirano S."/>
            <person name="Sato A."/>
            <person name="Takeuchi K."/>
            <person name="Yasuda T."/>
            <person name="Terahara T."/>
            <person name="Hamada M."/>
            <person name="Kobayashi T."/>
        </authorList>
    </citation>
    <scope>NUCLEOTIDE SEQUENCE</scope>
    <source>
        <strain evidence="2">B-399</strain>
    </source>
</reference>
<protein>
    <recommendedName>
        <fullName evidence="4">Lipoprotein</fullName>
    </recommendedName>
</protein>
<name>A0ABQ5LSE9_9RHOB</name>